<evidence type="ECO:0000313" key="2">
    <source>
        <dbReference type="Proteomes" id="UP000470404"/>
    </source>
</evidence>
<proteinExistence type="predicted"/>
<comment type="caution">
    <text evidence="1">The sequence shown here is derived from an EMBL/GenBank/DDBJ whole genome shotgun (WGS) entry which is preliminary data.</text>
</comment>
<dbReference type="Gene3D" id="3.60.20.10">
    <property type="entry name" value="Glutamine Phosphoribosylpyrophosphate, subunit 1, domain 1"/>
    <property type="match status" value="1"/>
</dbReference>
<gene>
    <name evidence="1" type="ORF">G3I59_37960</name>
</gene>
<keyword evidence="2" id="KW-1185">Reference proteome</keyword>
<dbReference type="SUPFAM" id="SSF56235">
    <property type="entry name" value="N-terminal nucleophile aminohydrolases (Ntn hydrolases)"/>
    <property type="match status" value="1"/>
</dbReference>
<dbReference type="Proteomes" id="UP000470404">
    <property type="component" value="Unassembled WGS sequence"/>
</dbReference>
<organism evidence="1 2">
    <name type="scientific">Amycolatopsis rubida</name>
    <dbReference type="NCBI Taxonomy" id="112413"/>
    <lineage>
        <taxon>Bacteria</taxon>
        <taxon>Bacillati</taxon>
        <taxon>Actinomycetota</taxon>
        <taxon>Actinomycetes</taxon>
        <taxon>Pseudonocardiales</taxon>
        <taxon>Pseudonocardiaceae</taxon>
        <taxon>Amycolatopsis</taxon>
    </lineage>
</organism>
<evidence type="ECO:0000313" key="1">
    <source>
        <dbReference type="EMBL" id="NEC61236.1"/>
    </source>
</evidence>
<sequence length="290" mass="31517">MLTYLPAGVQPDAAALANGAELNPHGHGYAVVTAQGIIVGKSFDFAESLETFTRLRQEHSGGPALFHSRFRTHGKTSEANIHPFKVNLNSSTVLAHNGILPASVQPTRRQKKSDTRIFAEDCLGKSISDQFDDDATRFVLERWLGPWNKVVVLTVDPRHSKQSYLFNEKAGIWDEGAWYSNSDFQPPVPVARGAFNGVCIACDSMDSADLRGICVVCGSCVECASLPGCCARWCPRIWALPLCEECELPADECECPANADKTVRLALPTSAPVSAVASSPTRLSRRDNAR</sequence>
<protein>
    <recommendedName>
        <fullName evidence="3">Glutamine amidotransferase type-2 domain-containing protein</fullName>
    </recommendedName>
</protein>
<dbReference type="RefSeq" id="WP_067584910.1">
    <property type="nucleotide sequence ID" value="NZ_JAAGNC010000189.1"/>
</dbReference>
<accession>A0ABX0C0H5</accession>
<evidence type="ECO:0008006" key="3">
    <source>
        <dbReference type="Google" id="ProtNLM"/>
    </source>
</evidence>
<reference evidence="1 2" key="1">
    <citation type="submission" date="2020-01" db="EMBL/GenBank/DDBJ databases">
        <title>Insect and environment-associated Actinomycetes.</title>
        <authorList>
            <person name="Currrie C."/>
            <person name="Chevrette M."/>
            <person name="Carlson C."/>
            <person name="Stubbendieck R."/>
            <person name="Wendt-Pienkowski E."/>
        </authorList>
    </citation>
    <scope>NUCLEOTIDE SEQUENCE [LARGE SCALE GENOMIC DNA]</scope>
    <source>
        <strain evidence="1 2">SID8386</strain>
    </source>
</reference>
<dbReference type="InterPro" id="IPR029055">
    <property type="entry name" value="Ntn_hydrolases_N"/>
</dbReference>
<name>A0ABX0C0H5_9PSEU</name>
<dbReference type="EMBL" id="JAAGNC010000189">
    <property type="protein sequence ID" value="NEC61236.1"/>
    <property type="molecule type" value="Genomic_DNA"/>
</dbReference>